<evidence type="ECO:0000313" key="9">
    <source>
        <dbReference type="EMBL" id="MBA2893193.1"/>
    </source>
</evidence>
<comment type="caution">
    <text evidence="9">The sequence shown here is derived from an EMBL/GenBank/DDBJ whole genome shotgun (WGS) entry which is preliminary data.</text>
</comment>
<dbReference type="GO" id="GO:0042402">
    <property type="term" value="P:biogenic amine catabolic process"/>
    <property type="evidence" value="ECO:0007669"/>
    <property type="project" value="UniProtKB-ARBA"/>
</dbReference>
<dbReference type="FunFam" id="3.10.20.70:FF:000015">
    <property type="entry name" value="Putative glutamine synthetase"/>
    <property type="match status" value="1"/>
</dbReference>
<evidence type="ECO:0000256" key="3">
    <source>
        <dbReference type="ARBA" id="ARBA00022741"/>
    </source>
</evidence>
<dbReference type="GO" id="GO:0005524">
    <property type="term" value="F:ATP binding"/>
    <property type="evidence" value="ECO:0007669"/>
    <property type="project" value="UniProtKB-KW"/>
</dbReference>
<dbReference type="GO" id="GO:0004356">
    <property type="term" value="F:glutamine synthetase activity"/>
    <property type="evidence" value="ECO:0007669"/>
    <property type="project" value="UniProtKB-EC"/>
</dbReference>
<gene>
    <name evidence="9" type="ORF">HNR30_004547</name>
</gene>
<evidence type="ECO:0000256" key="2">
    <source>
        <dbReference type="ARBA" id="ARBA00022598"/>
    </source>
</evidence>
<dbReference type="SUPFAM" id="SSF55931">
    <property type="entry name" value="Glutamine synthetase/guanido kinase"/>
    <property type="match status" value="1"/>
</dbReference>
<name>A0A7W0CL71_9ACTN</name>
<dbReference type="Pfam" id="PF00120">
    <property type="entry name" value="Gln-synt_C"/>
    <property type="match status" value="1"/>
</dbReference>
<dbReference type="EMBL" id="JACDUR010000004">
    <property type="protein sequence ID" value="MBA2893193.1"/>
    <property type="molecule type" value="Genomic_DNA"/>
</dbReference>
<accession>A0A7W0CL71</accession>
<dbReference type="PANTHER" id="PTHR43785">
    <property type="entry name" value="GAMMA-GLUTAMYLPUTRESCINE SYNTHETASE"/>
    <property type="match status" value="1"/>
</dbReference>
<feature type="domain" description="GS catalytic" evidence="8">
    <location>
        <begin position="102"/>
        <end position="433"/>
    </location>
</feature>
<dbReference type="SUPFAM" id="SSF54368">
    <property type="entry name" value="Glutamine synthetase, N-terminal domain"/>
    <property type="match status" value="1"/>
</dbReference>
<sequence>MDTVLLALVDMQGRLQGKRLSARFFLDEVLKHGSEGCNYLLAVDVEMNTVGGYAMSSWERGYGDFMMRPDLSTLRLVPWQEGTAMLMADLVWNDGADVVASPRQILRRQLDRLAERGLAAYVGTELEFVVFDTSYEEAWRRAYRDLTPANQYNVDYSLLGTARVEPLLRRIRLAMEGAGMYVESAKGECNLGQHEIAFRYDTALRTCDNHAIYKNGSKEIAAQEGRSITFMAKPNQREGNSCHIHISLRSVDNDPIMAGDRPFGLSELGARFIAGQLACLRELTLLYAPNINSYKRYVPGSFAPTAIKWGVDNRTCALRLVGHGDSLRIENRVPGGDVNPYLAVAALIAAGLHGIDNELPLEEPFTGNAYASGAESVPHTLRDALALFEGSKLARESFGDEVVAHYANNARVELAAFDAAVTDWELFRGFERL</sequence>
<reference evidence="9 10" key="1">
    <citation type="submission" date="2020-07" db="EMBL/GenBank/DDBJ databases">
        <title>Genomic Encyclopedia of Type Strains, Phase IV (KMG-IV): sequencing the most valuable type-strain genomes for metagenomic binning, comparative biology and taxonomic classification.</title>
        <authorList>
            <person name="Goeker M."/>
        </authorList>
    </citation>
    <scope>NUCLEOTIDE SEQUENCE [LARGE SCALE GENOMIC DNA]</scope>
    <source>
        <strain evidence="9 10">DSM 45533</strain>
    </source>
</reference>
<evidence type="ECO:0000256" key="4">
    <source>
        <dbReference type="ARBA" id="ARBA00022840"/>
    </source>
</evidence>
<dbReference type="RefSeq" id="WP_312894562.1">
    <property type="nucleotide sequence ID" value="NZ_BAABAM010000003.1"/>
</dbReference>
<evidence type="ECO:0000256" key="6">
    <source>
        <dbReference type="RuleBase" id="RU000384"/>
    </source>
</evidence>
<organism evidence="9 10">
    <name type="scientific">Nonomuraea soli</name>
    <dbReference type="NCBI Taxonomy" id="1032476"/>
    <lineage>
        <taxon>Bacteria</taxon>
        <taxon>Bacillati</taxon>
        <taxon>Actinomycetota</taxon>
        <taxon>Actinomycetes</taxon>
        <taxon>Streptosporangiales</taxon>
        <taxon>Streptosporangiaceae</taxon>
        <taxon>Nonomuraea</taxon>
    </lineage>
</organism>
<keyword evidence="2 9" id="KW-0436">Ligase</keyword>
<dbReference type="InterPro" id="IPR008147">
    <property type="entry name" value="Gln_synt_N"/>
</dbReference>
<keyword evidence="4" id="KW-0067">ATP-binding</keyword>
<dbReference type="InterPro" id="IPR036651">
    <property type="entry name" value="Gln_synt_N_sf"/>
</dbReference>
<dbReference type="FunFam" id="3.30.590.10:FF:000005">
    <property type="entry name" value="Probable glutamine synthetase"/>
    <property type="match status" value="1"/>
</dbReference>
<dbReference type="InterPro" id="IPR014746">
    <property type="entry name" value="Gln_synth/guanido_kin_cat_dom"/>
</dbReference>
<dbReference type="GO" id="GO:0006542">
    <property type="term" value="P:glutamine biosynthetic process"/>
    <property type="evidence" value="ECO:0007669"/>
    <property type="project" value="InterPro"/>
</dbReference>
<dbReference type="Proteomes" id="UP000530928">
    <property type="component" value="Unassembled WGS sequence"/>
</dbReference>
<dbReference type="GO" id="GO:0006576">
    <property type="term" value="P:biogenic amine metabolic process"/>
    <property type="evidence" value="ECO:0007669"/>
    <property type="project" value="UniProtKB-ARBA"/>
</dbReference>
<evidence type="ECO:0000259" key="8">
    <source>
        <dbReference type="PROSITE" id="PS51987"/>
    </source>
</evidence>
<dbReference type="PROSITE" id="PS51987">
    <property type="entry name" value="GS_CATALYTIC"/>
    <property type="match status" value="1"/>
</dbReference>
<dbReference type="EC" id="6.3.1.2" evidence="9"/>
<comment type="similarity">
    <text evidence="1 5 6">Belongs to the glutamine synthetase family.</text>
</comment>
<evidence type="ECO:0000313" key="10">
    <source>
        <dbReference type="Proteomes" id="UP000530928"/>
    </source>
</evidence>
<protein>
    <submittedName>
        <fullName evidence="9">Glutamine synthetase</fullName>
        <ecNumber evidence="9">6.3.1.2</ecNumber>
    </submittedName>
</protein>
<dbReference type="SMART" id="SM01230">
    <property type="entry name" value="Gln-synt_C"/>
    <property type="match status" value="1"/>
</dbReference>
<keyword evidence="3" id="KW-0547">Nucleotide-binding</keyword>
<dbReference type="Gene3D" id="3.30.590.10">
    <property type="entry name" value="Glutamine synthetase/guanido kinase, catalytic domain"/>
    <property type="match status" value="1"/>
</dbReference>
<keyword evidence="10" id="KW-1185">Reference proteome</keyword>
<dbReference type="PANTHER" id="PTHR43785:SF12">
    <property type="entry name" value="TYPE-1 GLUTAMINE SYNTHETASE 2"/>
    <property type="match status" value="1"/>
</dbReference>
<dbReference type="Gene3D" id="3.10.20.70">
    <property type="entry name" value="Glutamine synthetase, N-terminal domain"/>
    <property type="match status" value="1"/>
</dbReference>
<evidence type="ECO:0000259" key="7">
    <source>
        <dbReference type="PROSITE" id="PS51986"/>
    </source>
</evidence>
<evidence type="ECO:0000256" key="5">
    <source>
        <dbReference type="PROSITE-ProRule" id="PRU01330"/>
    </source>
</evidence>
<dbReference type="InterPro" id="IPR008146">
    <property type="entry name" value="Gln_synth_cat_dom"/>
</dbReference>
<dbReference type="AlphaFoldDB" id="A0A7W0CL71"/>
<dbReference type="PROSITE" id="PS51986">
    <property type="entry name" value="GS_BETA_GRASP"/>
    <property type="match status" value="1"/>
</dbReference>
<proteinExistence type="inferred from homology"/>
<feature type="domain" description="GS beta-grasp" evidence="7">
    <location>
        <begin position="1"/>
        <end position="95"/>
    </location>
</feature>
<evidence type="ECO:0000256" key="1">
    <source>
        <dbReference type="ARBA" id="ARBA00009897"/>
    </source>
</evidence>